<gene>
    <name evidence="3" type="ORF">OSB04_031211</name>
</gene>
<dbReference type="Pfam" id="PF04043">
    <property type="entry name" value="PMEI"/>
    <property type="match status" value="1"/>
</dbReference>
<dbReference type="SMART" id="SM00856">
    <property type="entry name" value="PMEI"/>
    <property type="match status" value="1"/>
</dbReference>
<feature type="chain" id="PRO_5041437973" description="Pectinesterase inhibitor domain-containing protein" evidence="1">
    <location>
        <begin position="25"/>
        <end position="203"/>
    </location>
</feature>
<dbReference type="Gene3D" id="1.20.140.40">
    <property type="entry name" value="Invertase/pectin methylesterase inhibitor family protein"/>
    <property type="match status" value="1"/>
</dbReference>
<name>A0AA38SU93_9ASTR</name>
<sequence>MAFARKTISFIFIFIHIIFAPSFAAKARSISSYTIKARSTISSTARPDVTKNKGLPLSPSKAPVRIPDYNSDQGRKLGGTPGDAASVVTKKMEEIKTMVTEFSASLKKRNANPDPGIKKCFSECDEVMLSALDDIEKALNSVKSQDFAKANFDISAVMTNVDTCGDCFVESGGEDAETKKLITQVQKLTGEALDALQANQPPG</sequence>
<reference evidence="3" key="1">
    <citation type="submission" date="2023-03" db="EMBL/GenBank/DDBJ databases">
        <title>Chromosome-scale reference genome and RAD-based genetic map of yellow starthistle (Centaurea solstitialis) reveal putative structural variation and QTLs associated with invader traits.</title>
        <authorList>
            <person name="Reatini B."/>
            <person name="Cang F.A."/>
            <person name="Jiang Q."/>
            <person name="Mckibben M.T.W."/>
            <person name="Barker M.S."/>
            <person name="Rieseberg L.H."/>
            <person name="Dlugosch K.M."/>
        </authorList>
    </citation>
    <scope>NUCLEOTIDE SEQUENCE</scope>
    <source>
        <strain evidence="3">CAN-66</strain>
        <tissue evidence="3">Leaf</tissue>
    </source>
</reference>
<feature type="domain" description="Pectinesterase inhibitor" evidence="2">
    <location>
        <begin position="59"/>
        <end position="195"/>
    </location>
</feature>
<protein>
    <recommendedName>
        <fullName evidence="2">Pectinesterase inhibitor domain-containing protein</fullName>
    </recommendedName>
</protein>
<dbReference type="EMBL" id="JARYMX010000008">
    <property type="protein sequence ID" value="KAJ9538478.1"/>
    <property type="molecule type" value="Genomic_DNA"/>
</dbReference>
<evidence type="ECO:0000259" key="2">
    <source>
        <dbReference type="SMART" id="SM00856"/>
    </source>
</evidence>
<dbReference type="InterPro" id="IPR006501">
    <property type="entry name" value="Pectinesterase_inhib_dom"/>
</dbReference>
<dbReference type="AlphaFoldDB" id="A0AA38SU93"/>
<dbReference type="GO" id="GO:0004857">
    <property type="term" value="F:enzyme inhibitor activity"/>
    <property type="evidence" value="ECO:0007669"/>
    <property type="project" value="InterPro"/>
</dbReference>
<evidence type="ECO:0000313" key="3">
    <source>
        <dbReference type="EMBL" id="KAJ9538478.1"/>
    </source>
</evidence>
<evidence type="ECO:0000256" key="1">
    <source>
        <dbReference type="SAM" id="SignalP"/>
    </source>
</evidence>
<dbReference type="NCBIfam" id="TIGR01614">
    <property type="entry name" value="PME_inhib"/>
    <property type="match status" value="1"/>
</dbReference>
<organism evidence="3 4">
    <name type="scientific">Centaurea solstitialis</name>
    <name type="common">yellow star-thistle</name>
    <dbReference type="NCBI Taxonomy" id="347529"/>
    <lineage>
        <taxon>Eukaryota</taxon>
        <taxon>Viridiplantae</taxon>
        <taxon>Streptophyta</taxon>
        <taxon>Embryophyta</taxon>
        <taxon>Tracheophyta</taxon>
        <taxon>Spermatophyta</taxon>
        <taxon>Magnoliopsida</taxon>
        <taxon>eudicotyledons</taxon>
        <taxon>Gunneridae</taxon>
        <taxon>Pentapetalae</taxon>
        <taxon>asterids</taxon>
        <taxon>campanulids</taxon>
        <taxon>Asterales</taxon>
        <taxon>Asteraceae</taxon>
        <taxon>Carduoideae</taxon>
        <taxon>Cardueae</taxon>
        <taxon>Centaureinae</taxon>
        <taxon>Centaurea</taxon>
    </lineage>
</organism>
<dbReference type="SUPFAM" id="SSF101148">
    <property type="entry name" value="Plant invertase/pectin methylesterase inhibitor"/>
    <property type="match status" value="1"/>
</dbReference>
<proteinExistence type="predicted"/>
<accession>A0AA38SU93</accession>
<feature type="signal peptide" evidence="1">
    <location>
        <begin position="1"/>
        <end position="24"/>
    </location>
</feature>
<keyword evidence="1" id="KW-0732">Signal</keyword>
<dbReference type="InterPro" id="IPR035513">
    <property type="entry name" value="Invertase/methylesterase_inhib"/>
</dbReference>
<keyword evidence="4" id="KW-1185">Reference proteome</keyword>
<comment type="caution">
    <text evidence="3">The sequence shown here is derived from an EMBL/GenBank/DDBJ whole genome shotgun (WGS) entry which is preliminary data.</text>
</comment>
<evidence type="ECO:0000313" key="4">
    <source>
        <dbReference type="Proteomes" id="UP001172457"/>
    </source>
</evidence>
<dbReference type="Proteomes" id="UP001172457">
    <property type="component" value="Chromosome 8"/>
</dbReference>